<accession>A0A0K1PQ99</accession>
<dbReference type="KEGG" id="llu:AKJ09_01953"/>
<organism evidence="2 3">
    <name type="scientific">Labilithrix luteola</name>
    <dbReference type="NCBI Taxonomy" id="1391654"/>
    <lineage>
        <taxon>Bacteria</taxon>
        <taxon>Pseudomonadati</taxon>
        <taxon>Myxococcota</taxon>
        <taxon>Polyangia</taxon>
        <taxon>Polyangiales</taxon>
        <taxon>Labilitrichaceae</taxon>
        <taxon>Labilithrix</taxon>
    </lineage>
</organism>
<proteinExistence type="predicted"/>
<reference evidence="2 3" key="1">
    <citation type="submission" date="2015-08" db="EMBL/GenBank/DDBJ databases">
        <authorList>
            <person name="Babu N.S."/>
            <person name="Beckwith C.J."/>
            <person name="Beseler K.G."/>
            <person name="Brison A."/>
            <person name="Carone J.V."/>
            <person name="Caskin T.P."/>
            <person name="Diamond M."/>
            <person name="Durham M.E."/>
            <person name="Foxe J.M."/>
            <person name="Go M."/>
            <person name="Henderson B.A."/>
            <person name="Jones I.B."/>
            <person name="McGettigan J.A."/>
            <person name="Micheletti S.J."/>
            <person name="Nasrallah M.E."/>
            <person name="Ortiz D."/>
            <person name="Piller C.R."/>
            <person name="Privatt S.R."/>
            <person name="Schneider S.L."/>
            <person name="Sharp S."/>
            <person name="Smith T.C."/>
            <person name="Stanton J.D."/>
            <person name="Ullery H.E."/>
            <person name="Wilson R.J."/>
            <person name="Serrano M.G."/>
            <person name="Buck G."/>
            <person name="Lee V."/>
            <person name="Wang Y."/>
            <person name="Carvalho R."/>
            <person name="Voegtly L."/>
            <person name="Shi R."/>
            <person name="Duckworth R."/>
            <person name="Johnson A."/>
            <person name="Loviza R."/>
            <person name="Walstead R."/>
            <person name="Shah Z."/>
            <person name="Kiflezghi M."/>
            <person name="Wade K."/>
            <person name="Ball S.L."/>
            <person name="Bradley K.W."/>
            <person name="Asai D.J."/>
            <person name="Bowman C.A."/>
            <person name="Russell D.A."/>
            <person name="Pope W.H."/>
            <person name="Jacobs-Sera D."/>
            <person name="Hendrix R.W."/>
            <person name="Hatfull G.F."/>
        </authorList>
    </citation>
    <scope>NUCLEOTIDE SEQUENCE [LARGE SCALE GENOMIC DNA]</scope>
    <source>
        <strain evidence="2 3">DSM 27648</strain>
    </source>
</reference>
<dbReference type="STRING" id="1391654.AKJ09_01953"/>
<evidence type="ECO:0000256" key="1">
    <source>
        <dbReference type="SAM" id="SignalP"/>
    </source>
</evidence>
<dbReference type="RefSeq" id="WP_146646758.1">
    <property type="nucleotide sequence ID" value="NZ_CP012333.1"/>
</dbReference>
<keyword evidence="1" id="KW-0732">Signal</keyword>
<sequence>MRRSGVVVGAIFTCLACIACIACSRPTSSGELDATGCLADPPPAGPEERGPFPFEACRPTLNELRPVRALDQEATVKRRARDPRACCYEAQGNR</sequence>
<evidence type="ECO:0000313" key="2">
    <source>
        <dbReference type="EMBL" id="AKU95289.1"/>
    </source>
</evidence>
<name>A0A0K1PQ99_9BACT</name>
<evidence type="ECO:0000313" key="3">
    <source>
        <dbReference type="Proteomes" id="UP000064967"/>
    </source>
</evidence>
<protein>
    <recommendedName>
        <fullName evidence="4">Secreted protein</fullName>
    </recommendedName>
</protein>
<dbReference type="EMBL" id="CP012333">
    <property type="protein sequence ID" value="AKU95289.1"/>
    <property type="molecule type" value="Genomic_DNA"/>
</dbReference>
<dbReference type="AlphaFoldDB" id="A0A0K1PQ99"/>
<evidence type="ECO:0008006" key="4">
    <source>
        <dbReference type="Google" id="ProtNLM"/>
    </source>
</evidence>
<feature type="chain" id="PRO_5005465856" description="Secreted protein" evidence="1">
    <location>
        <begin position="20"/>
        <end position="94"/>
    </location>
</feature>
<keyword evidence="3" id="KW-1185">Reference proteome</keyword>
<gene>
    <name evidence="2" type="ORF">AKJ09_01953</name>
</gene>
<dbReference type="Proteomes" id="UP000064967">
    <property type="component" value="Chromosome"/>
</dbReference>
<feature type="signal peptide" evidence="1">
    <location>
        <begin position="1"/>
        <end position="19"/>
    </location>
</feature>